<proteinExistence type="predicted"/>
<dbReference type="Proteomes" id="UP001162992">
    <property type="component" value="Chromosome 20"/>
</dbReference>
<sequence>MRWVGSLVFLGCLFQADHYGSMLVLVLRQHWTGVLLLSSGCFIQMYRGIASFHSVDSIGKMAEEADPWIERDREAALFHEFSGVPSPGIDASRSWVGSDRHPHLEMQVGCEEMPLSVKASISGACTMDSSEEGDALQREKSEGDVEVADMDMGEEFKSLEYITSANEKVENRVYRQGAWSEAESKILYDAKKREKEFLSGLNKKSISADEKWKAIGEFCWSHGVQRSKEQCKFKWENSLPEYRRVKAFEKERSPGTKSYFEMEKKEKRAWRLPRNLNKELYYLLSSVIEGESVVAADNNKPNGREQLLDAALAVGNAGGEIVVGELNGRDGRGDESAPQKSERAEEEADKEGKEKGTGVHVRKRPRKEDRVKIQQSKSKHSQETNGLADLNRKDGTPAAILISEQRGIGMEIVKVDPVRACGYGLCNNSSPVNLNSREKEAAAADALTADEIDHKKEKQSKSDILFRLEDRKDARHKEIVAVEREKLAVISSVASALNNVALAMQKVAELFHHC</sequence>
<dbReference type="EMBL" id="CM055111">
    <property type="protein sequence ID" value="KAJ7520269.1"/>
    <property type="molecule type" value="Genomic_DNA"/>
</dbReference>
<protein>
    <submittedName>
        <fullName evidence="1">Uncharacterized protein</fullName>
    </submittedName>
</protein>
<gene>
    <name evidence="1" type="ORF">O6H91_20G075500</name>
</gene>
<accession>A0ACC2ATA2</accession>
<name>A0ACC2ATA2_DIPCM</name>
<keyword evidence="2" id="KW-1185">Reference proteome</keyword>
<evidence type="ECO:0000313" key="2">
    <source>
        <dbReference type="Proteomes" id="UP001162992"/>
    </source>
</evidence>
<organism evidence="1 2">
    <name type="scientific">Diphasiastrum complanatum</name>
    <name type="common">Issler's clubmoss</name>
    <name type="synonym">Lycopodium complanatum</name>
    <dbReference type="NCBI Taxonomy" id="34168"/>
    <lineage>
        <taxon>Eukaryota</taxon>
        <taxon>Viridiplantae</taxon>
        <taxon>Streptophyta</taxon>
        <taxon>Embryophyta</taxon>
        <taxon>Tracheophyta</taxon>
        <taxon>Lycopodiopsida</taxon>
        <taxon>Lycopodiales</taxon>
        <taxon>Lycopodiaceae</taxon>
        <taxon>Lycopodioideae</taxon>
        <taxon>Diphasiastrum</taxon>
    </lineage>
</organism>
<evidence type="ECO:0000313" key="1">
    <source>
        <dbReference type="EMBL" id="KAJ7520269.1"/>
    </source>
</evidence>
<reference evidence="2" key="1">
    <citation type="journal article" date="2024" name="Proc. Natl. Acad. Sci. U.S.A.">
        <title>Extraordinary preservation of gene collinearity over three hundred million years revealed in homosporous lycophytes.</title>
        <authorList>
            <person name="Li C."/>
            <person name="Wickell D."/>
            <person name="Kuo L.Y."/>
            <person name="Chen X."/>
            <person name="Nie B."/>
            <person name="Liao X."/>
            <person name="Peng D."/>
            <person name="Ji J."/>
            <person name="Jenkins J."/>
            <person name="Williams M."/>
            <person name="Shu S."/>
            <person name="Plott C."/>
            <person name="Barry K."/>
            <person name="Rajasekar S."/>
            <person name="Grimwood J."/>
            <person name="Han X."/>
            <person name="Sun S."/>
            <person name="Hou Z."/>
            <person name="He W."/>
            <person name="Dai G."/>
            <person name="Sun C."/>
            <person name="Schmutz J."/>
            <person name="Leebens-Mack J.H."/>
            <person name="Li F.W."/>
            <person name="Wang L."/>
        </authorList>
    </citation>
    <scope>NUCLEOTIDE SEQUENCE [LARGE SCALE GENOMIC DNA]</scope>
    <source>
        <strain evidence="2">cv. PW_Plant_1</strain>
    </source>
</reference>
<comment type="caution">
    <text evidence="1">The sequence shown here is derived from an EMBL/GenBank/DDBJ whole genome shotgun (WGS) entry which is preliminary data.</text>
</comment>